<dbReference type="PANTHER" id="PTHR33306">
    <property type="entry name" value="EXPRESSED PROTEIN-RELATED-RELATED"/>
    <property type="match status" value="1"/>
</dbReference>
<proteinExistence type="predicted"/>
<dbReference type="STRING" id="71139.A0A059B4V7"/>
<dbReference type="OMA" id="NMIDDQR"/>
<keyword evidence="1" id="KW-0812">Transmembrane</keyword>
<name>A0A059B4V7_EUCGR</name>
<protein>
    <submittedName>
        <fullName evidence="2">Uncharacterized protein</fullName>
    </submittedName>
</protein>
<keyword evidence="1" id="KW-0472">Membrane</keyword>
<dbReference type="FunCoup" id="A0A059B4V7">
    <property type="interactions" value="526"/>
</dbReference>
<sequence>MMGERYGGGPPQQGLLLAVVLGVVVLGPYVLGEQGQAMFDAIVELLSPASLLIFTVVLLLTIQFISSNRRVHFSPGYPPYGEPDPLDRYFGGSPSPVGVALVLILVLFLLQNKVSLFGGGEEDEGDE</sequence>
<dbReference type="AlphaFoldDB" id="A0A059B4V7"/>
<gene>
    <name evidence="2" type="ORF">EUGRSUZ_H03932</name>
</gene>
<feature type="transmembrane region" description="Helical" evidence="1">
    <location>
        <begin position="12"/>
        <end position="31"/>
    </location>
</feature>
<feature type="transmembrane region" description="Helical" evidence="1">
    <location>
        <begin position="89"/>
        <end position="110"/>
    </location>
</feature>
<accession>A0A059B4V7</accession>
<keyword evidence="1" id="KW-1133">Transmembrane helix</keyword>
<dbReference type="PANTHER" id="PTHR33306:SF1">
    <property type="entry name" value="EXPRESSED PROTEIN"/>
    <property type="match status" value="1"/>
</dbReference>
<evidence type="ECO:0000313" key="2">
    <source>
        <dbReference type="EMBL" id="KCW61163.1"/>
    </source>
</evidence>
<dbReference type="Gramene" id="KCW61163">
    <property type="protein sequence ID" value="KCW61163"/>
    <property type="gene ID" value="EUGRSUZ_H03932"/>
</dbReference>
<reference evidence="2" key="1">
    <citation type="submission" date="2013-07" db="EMBL/GenBank/DDBJ databases">
        <title>The genome of Eucalyptus grandis.</title>
        <authorList>
            <person name="Schmutz J."/>
            <person name="Hayes R."/>
            <person name="Myburg A."/>
            <person name="Tuskan G."/>
            <person name="Grattapaglia D."/>
            <person name="Rokhsar D.S."/>
        </authorList>
    </citation>
    <scope>NUCLEOTIDE SEQUENCE</scope>
    <source>
        <tissue evidence="2">Leaf extractions</tissue>
    </source>
</reference>
<dbReference type="EMBL" id="KK198760">
    <property type="protein sequence ID" value="KCW61163.1"/>
    <property type="molecule type" value="Genomic_DNA"/>
</dbReference>
<organism evidence="2">
    <name type="scientific">Eucalyptus grandis</name>
    <name type="common">Flooded gum</name>
    <dbReference type="NCBI Taxonomy" id="71139"/>
    <lineage>
        <taxon>Eukaryota</taxon>
        <taxon>Viridiplantae</taxon>
        <taxon>Streptophyta</taxon>
        <taxon>Embryophyta</taxon>
        <taxon>Tracheophyta</taxon>
        <taxon>Spermatophyta</taxon>
        <taxon>Magnoliopsida</taxon>
        <taxon>eudicotyledons</taxon>
        <taxon>Gunneridae</taxon>
        <taxon>Pentapetalae</taxon>
        <taxon>rosids</taxon>
        <taxon>malvids</taxon>
        <taxon>Myrtales</taxon>
        <taxon>Myrtaceae</taxon>
        <taxon>Myrtoideae</taxon>
        <taxon>Eucalypteae</taxon>
        <taxon>Eucalyptus</taxon>
    </lineage>
</organism>
<dbReference type="InParanoid" id="A0A059B4V7"/>
<evidence type="ECO:0000256" key="1">
    <source>
        <dbReference type="SAM" id="Phobius"/>
    </source>
</evidence>
<feature type="transmembrane region" description="Helical" evidence="1">
    <location>
        <begin position="43"/>
        <end position="65"/>
    </location>
</feature>